<reference evidence="1 2" key="1">
    <citation type="submission" date="2006-03" db="EMBL/GenBank/DDBJ databases">
        <title>Complete sequence of Methylobacillus flagellatus KT.</title>
        <authorList>
            <consortium name="US DOE Joint Genome Institute"/>
            <person name="Copeland A."/>
            <person name="Lucas S."/>
            <person name="Lapidus A."/>
            <person name="Barry K."/>
            <person name="Detter J.C."/>
            <person name="Glavina del Rio T."/>
            <person name="Hammon N."/>
            <person name="Israni S."/>
            <person name="Dalin E."/>
            <person name="Tice H."/>
            <person name="Pitluck S."/>
            <person name="Brettin T."/>
            <person name="Bruce D."/>
            <person name="Han C."/>
            <person name="Tapia R."/>
            <person name="Saunders E."/>
            <person name="Gilna P."/>
            <person name="Schmutz J."/>
            <person name="Larimer F."/>
            <person name="Land M."/>
            <person name="Kyrpides N."/>
            <person name="Anderson I."/>
            <person name="Richardson P."/>
        </authorList>
    </citation>
    <scope>NUCLEOTIDE SEQUENCE [LARGE SCALE GENOMIC DNA]</scope>
    <source>
        <strain evidence="2">KT / ATCC 51484 / DSM 6875</strain>
    </source>
</reference>
<dbReference type="EMBL" id="CP000284">
    <property type="protein sequence ID" value="ABE50009.1"/>
    <property type="molecule type" value="Genomic_DNA"/>
</dbReference>
<dbReference type="AlphaFoldDB" id="Q1H0H8"/>
<sequence>MQALVINKEQMNSYLYPTIPGWFEELLERWKSSGTRAISFPFLWFKPTTLPNDKNAAFWMYLYYTENQTKKIDLKRVVKFRVRVIEYSFSMIKGPDIYTIFDNEVDAKVWFRCDVVEEIRKNNSEFLHAANFEHSEGVLLPQFVRKSIAPIRRKSNCISVQKTSYLLND</sequence>
<keyword evidence="2" id="KW-1185">Reference proteome</keyword>
<proteinExistence type="predicted"/>
<organism evidence="1 2">
    <name type="scientific">Methylobacillus flagellatus (strain ATCC 51484 / DSM 6875 / VKM B-1610 / KT)</name>
    <dbReference type="NCBI Taxonomy" id="265072"/>
    <lineage>
        <taxon>Bacteria</taxon>
        <taxon>Pseudomonadati</taxon>
        <taxon>Pseudomonadota</taxon>
        <taxon>Betaproteobacteria</taxon>
        <taxon>Nitrosomonadales</taxon>
        <taxon>Methylophilaceae</taxon>
        <taxon>Methylobacillus</taxon>
    </lineage>
</organism>
<dbReference type="Proteomes" id="UP000002440">
    <property type="component" value="Chromosome"/>
</dbReference>
<name>Q1H0H8_METFK</name>
<evidence type="ECO:0000313" key="1">
    <source>
        <dbReference type="EMBL" id="ABE50009.1"/>
    </source>
</evidence>
<gene>
    <name evidence="1" type="ordered locus">Mfla_1741</name>
</gene>
<protein>
    <submittedName>
        <fullName evidence="1">Uncharacterized protein</fullName>
    </submittedName>
</protein>
<dbReference type="KEGG" id="mfa:Mfla_1741"/>
<dbReference type="OrthoDB" id="9554018at2"/>
<accession>Q1H0H8</accession>
<evidence type="ECO:0000313" key="2">
    <source>
        <dbReference type="Proteomes" id="UP000002440"/>
    </source>
</evidence>
<dbReference type="HOGENOM" id="CLU_1576668_0_0_4"/>